<dbReference type="KEGG" id="apb:SAR116_0416"/>
<keyword evidence="1" id="KW-0813">Transport</keyword>
<dbReference type="GO" id="GO:0005524">
    <property type="term" value="F:ATP binding"/>
    <property type="evidence" value="ECO:0007669"/>
    <property type="project" value="UniProtKB-KW"/>
</dbReference>
<dbReference type="SUPFAM" id="SSF50331">
    <property type="entry name" value="MOP-like"/>
    <property type="match status" value="1"/>
</dbReference>
<dbReference type="GO" id="GO:0015697">
    <property type="term" value="P:quaternary ammonium group transport"/>
    <property type="evidence" value="ECO:0007669"/>
    <property type="project" value="UniProtKB-ARBA"/>
</dbReference>
<dbReference type="InterPro" id="IPR003593">
    <property type="entry name" value="AAA+_ATPase"/>
</dbReference>
<dbReference type="SMART" id="SM00382">
    <property type="entry name" value="AAA"/>
    <property type="match status" value="1"/>
</dbReference>
<dbReference type="InterPro" id="IPR008995">
    <property type="entry name" value="Mo/tungstate-bd_C_term_dom"/>
</dbReference>
<dbReference type="Proteomes" id="UP000007460">
    <property type="component" value="Chromosome"/>
</dbReference>
<dbReference type="eggNOG" id="COG3842">
    <property type="taxonomic scope" value="Bacteria"/>
</dbReference>
<proteinExistence type="predicted"/>
<dbReference type="InterPro" id="IPR013611">
    <property type="entry name" value="Transp-assoc_OB_typ2"/>
</dbReference>
<keyword evidence="2" id="KW-0547">Nucleotide-binding</keyword>
<dbReference type="Pfam" id="PF08402">
    <property type="entry name" value="TOBE_2"/>
    <property type="match status" value="1"/>
</dbReference>
<protein>
    <submittedName>
        <fullName evidence="5">ABC transporter related protein</fullName>
    </submittedName>
</protein>
<organism evidence="5 6">
    <name type="scientific">Puniceispirillum marinum (strain IMCC1322)</name>
    <dbReference type="NCBI Taxonomy" id="488538"/>
    <lineage>
        <taxon>Bacteria</taxon>
        <taxon>Pseudomonadati</taxon>
        <taxon>Pseudomonadota</taxon>
        <taxon>Alphaproteobacteria</taxon>
        <taxon>Candidatus Puniceispirillales</taxon>
        <taxon>Candidatus Puniceispirillaceae</taxon>
        <taxon>Candidatus Puniceispirillum</taxon>
    </lineage>
</organism>
<dbReference type="GO" id="GO:0022857">
    <property type="term" value="F:transmembrane transporter activity"/>
    <property type="evidence" value="ECO:0007669"/>
    <property type="project" value="InterPro"/>
</dbReference>
<dbReference type="AlphaFoldDB" id="D5BQU6"/>
<dbReference type="InterPro" id="IPR003439">
    <property type="entry name" value="ABC_transporter-like_ATP-bd"/>
</dbReference>
<dbReference type="SUPFAM" id="SSF52540">
    <property type="entry name" value="P-loop containing nucleoside triphosphate hydrolases"/>
    <property type="match status" value="1"/>
</dbReference>
<name>D5BQU6_PUNMI</name>
<dbReference type="Gene3D" id="3.40.50.300">
    <property type="entry name" value="P-loop containing nucleotide triphosphate hydrolases"/>
    <property type="match status" value="1"/>
</dbReference>
<dbReference type="EMBL" id="CP001751">
    <property type="protein sequence ID" value="ADE38660.1"/>
    <property type="molecule type" value="Genomic_DNA"/>
</dbReference>
<dbReference type="STRING" id="488538.SAR116_0416"/>
<dbReference type="Pfam" id="PF00005">
    <property type="entry name" value="ABC_tran"/>
    <property type="match status" value="1"/>
</dbReference>
<feature type="domain" description="ABC transporter" evidence="4">
    <location>
        <begin position="2"/>
        <end position="233"/>
    </location>
</feature>
<dbReference type="RefSeq" id="WP_013045290.1">
    <property type="nucleotide sequence ID" value="NC_014010.1"/>
</dbReference>
<evidence type="ECO:0000313" key="6">
    <source>
        <dbReference type="Proteomes" id="UP000007460"/>
    </source>
</evidence>
<evidence type="ECO:0000256" key="3">
    <source>
        <dbReference type="ARBA" id="ARBA00022840"/>
    </source>
</evidence>
<sequence length="363" mass="39248">MLDFRNVGHAYNGTPSVSDVSFTVDEGEVVSLLGPSGCGKTTLLRLAAGLETPSKGQILLQNQIVSSPDHSLPPEKRGIGFMFQDYALFPHLSVIQNVLFGLKTRGSAAIARAMDTLAQTGIEDLADVYPHELSGGQQQRVALARALAPNPKVILLDEPYAGLDSRLRERIRDQMLHVLKAAGTAALMVTHDAEEAMFMSDRIVVLREGEIEQAGRPVNLYCQPKSAFVAEFFGEVNRLEGVVKDRKIQTPLGVFDASDTMDDGQAASVVIRHEALQIVPDSDHALQQTQILSNENGAAAEVMEARLLGRASLIHLSVPTGRDEVHLHARIPGLNSFEAGSQVRVQVDPSQAFVFATKQGSTI</sequence>
<dbReference type="FunFam" id="3.40.50.300:FF:000425">
    <property type="entry name" value="Probable ABC transporter, ATP-binding subunit"/>
    <property type="match status" value="1"/>
</dbReference>
<evidence type="ECO:0000256" key="1">
    <source>
        <dbReference type="ARBA" id="ARBA00022448"/>
    </source>
</evidence>
<evidence type="ECO:0000259" key="4">
    <source>
        <dbReference type="PROSITE" id="PS50893"/>
    </source>
</evidence>
<dbReference type="GO" id="GO:0043190">
    <property type="term" value="C:ATP-binding cassette (ABC) transporter complex"/>
    <property type="evidence" value="ECO:0007669"/>
    <property type="project" value="InterPro"/>
</dbReference>
<keyword evidence="3" id="KW-0067">ATP-binding</keyword>
<reference evidence="5 6" key="1">
    <citation type="journal article" date="2010" name="J. Bacteriol.">
        <title>Complete genome sequence of "Candidatus Puniceispirillum marinum" IMCC1322, a representative of the SAR116 clade in the Alphaproteobacteria.</title>
        <authorList>
            <person name="Oh H.M."/>
            <person name="Kwon K.K."/>
            <person name="Kang I."/>
            <person name="Kang S.G."/>
            <person name="Lee J.H."/>
            <person name="Kim S.J."/>
            <person name="Cho J.C."/>
        </authorList>
    </citation>
    <scope>NUCLEOTIDE SEQUENCE [LARGE SCALE GENOMIC DNA]</scope>
    <source>
        <strain evidence="5 6">IMCC1322</strain>
    </source>
</reference>
<evidence type="ECO:0000256" key="2">
    <source>
        <dbReference type="ARBA" id="ARBA00022741"/>
    </source>
</evidence>
<dbReference type="PROSITE" id="PS00211">
    <property type="entry name" value="ABC_TRANSPORTER_1"/>
    <property type="match status" value="1"/>
</dbReference>
<dbReference type="OrthoDB" id="9802264at2"/>
<accession>D5BQU6</accession>
<gene>
    <name evidence="5" type="ordered locus">SAR116_0416</name>
</gene>
<evidence type="ECO:0000313" key="5">
    <source>
        <dbReference type="EMBL" id="ADE38660.1"/>
    </source>
</evidence>
<dbReference type="HOGENOM" id="CLU_000604_1_1_5"/>
<dbReference type="PROSITE" id="PS50893">
    <property type="entry name" value="ABC_TRANSPORTER_2"/>
    <property type="match status" value="1"/>
</dbReference>
<dbReference type="PANTHER" id="PTHR42781">
    <property type="entry name" value="SPERMIDINE/PUTRESCINE IMPORT ATP-BINDING PROTEIN POTA"/>
    <property type="match status" value="1"/>
</dbReference>
<dbReference type="InterPro" id="IPR050093">
    <property type="entry name" value="ABC_SmlMolc_Importer"/>
</dbReference>
<dbReference type="InterPro" id="IPR017871">
    <property type="entry name" value="ABC_transporter-like_CS"/>
</dbReference>
<dbReference type="InterPro" id="IPR027417">
    <property type="entry name" value="P-loop_NTPase"/>
</dbReference>
<dbReference type="PANTHER" id="PTHR42781:SF4">
    <property type="entry name" value="SPERMIDINE_PUTRESCINE IMPORT ATP-BINDING PROTEIN POTA"/>
    <property type="match status" value="1"/>
</dbReference>
<dbReference type="GO" id="GO:0016887">
    <property type="term" value="F:ATP hydrolysis activity"/>
    <property type="evidence" value="ECO:0007669"/>
    <property type="project" value="InterPro"/>
</dbReference>
<keyword evidence="6" id="KW-1185">Reference proteome</keyword>